<keyword evidence="2" id="KW-0238">DNA-binding</keyword>
<accession>A0A7S1YYJ9</accession>
<evidence type="ECO:0000256" key="1">
    <source>
        <dbReference type="ARBA" id="ARBA00004123"/>
    </source>
</evidence>
<sequence length="406" mass="45154">MNPNTVICPENQGVVRARADLQQCANVGNFSPAPQAETKGQRKSKYVPKTLARHPQYQDRSAVCPLGGFGQYSPSRGGVVGVFPMKMHQALERMDQDDLGHVCSWQPHGRAFVVHKTKEFESILPVYFGKMKLASFQRQLNLYGFRRLTHGQDKGGYYHEFFLRGRKYLCHKIRRIRVKGTGKRSADNPEDEPNFYAMPFVGPVDAVEVACVIDKPFVDSQNLHSPKQVKSKIETAAQESNLHKEIMSLPVEKSGIPQRLESSPVFNSSFKSSSSLEAEDDTDSELDSFFWESMEQLLLDEKPVSAEPDPISPNVETKQALVRAQESALAAASVPTPSSGAHSSASLRMDTEIADFLQTLFLKDYQQSTKPSQSEKEHTTQGAKNAAAWARRGAFNHHNSSRANAA</sequence>
<feature type="domain" description="HSF-type DNA-binding" evidence="6">
    <location>
        <begin position="79"/>
        <end position="176"/>
    </location>
</feature>
<dbReference type="AlphaFoldDB" id="A0A7S1YYJ9"/>
<evidence type="ECO:0000256" key="5">
    <source>
        <dbReference type="SAM" id="MobiDB-lite"/>
    </source>
</evidence>
<evidence type="ECO:0000256" key="3">
    <source>
        <dbReference type="ARBA" id="ARBA00023242"/>
    </source>
</evidence>
<dbReference type="Gene3D" id="1.10.10.10">
    <property type="entry name" value="Winged helix-like DNA-binding domain superfamily/Winged helix DNA-binding domain"/>
    <property type="match status" value="1"/>
</dbReference>
<dbReference type="InterPro" id="IPR036388">
    <property type="entry name" value="WH-like_DNA-bd_sf"/>
</dbReference>
<feature type="compositionally biased region" description="Low complexity" evidence="5">
    <location>
        <begin position="382"/>
        <end position="393"/>
    </location>
</feature>
<evidence type="ECO:0000256" key="2">
    <source>
        <dbReference type="ARBA" id="ARBA00023125"/>
    </source>
</evidence>
<dbReference type="SUPFAM" id="SSF46785">
    <property type="entry name" value="Winged helix' DNA-binding domain"/>
    <property type="match status" value="1"/>
</dbReference>
<keyword evidence="3" id="KW-0539">Nucleus</keyword>
<reference evidence="7" key="1">
    <citation type="submission" date="2021-01" db="EMBL/GenBank/DDBJ databases">
        <authorList>
            <person name="Corre E."/>
            <person name="Pelletier E."/>
            <person name="Niang G."/>
            <person name="Scheremetjew M."/>
            <person name="Finn R."/>
            <person name="Kale V."/>
            <person name="Holt S."/>
            <person name="Cochrane G."/>
            <person name="Meng A."/>
            <person name="Brown T."/>
            <person name="Cohen L."/>
        </authorList>
    </citation>
    <scope>NUCLEOTIDE SEQUENCE</scope>
    <source>
        <strain evidence="7">Grunow 1884</strain>
    </source>
</reference>
<dbReference type="EMBL" id="HBGO01004157">
    <property type="protein sequence ID" value="CAD9323300.1"/>
    <property type="molecule type" value="Transcribed_RNA"/>
</dbReference>
<protein>
    <recommendedName>
        <fullName evidence="6">HSF-type DNA-binding domain-containing protein</fullName>
    </recommendedName>
</protein>
<comment type="subcellular location">
    <subcellularLocation>
        <location evidence="1">Nucleus</location>
    </subcellularLocation>
</comment>
<evidence type="ECO:0000256" key="4">
    <source>
        <dbReference type="RuleBase" id="RU004020"/>
    </source>
</evidence>
<name>A0A7S1YYJ9_TRICV</name>
<dbReference type="Pfam" id="PF00447">
    <property type="entry name" value="HSF_DNA-bind"/>
    <property type="match status" value="1"/>
</dbReference>
<dbReference type="GO" id="GO:0005634">
    <property type="term" value="C:nucleus"/>
    <property type="evidence" value="ECO:0007669"/>
    <property type="project" value="UniProtKB-SubCell"/>
</dbReference>
<dbReference type="GO" id="GO:0043565">
    <property type="term" value="F:sequence-specific DNA binding"/>
    <property type="evidence" value="ECO:0007669"/>
    <property type="project" value="InterPro"/>
</dbReference>
<feature type="compositionally biased region" description="Polar residues" evidence="5">
    <location>
        <begin position="397"/>
        <end position="406"/>
    </location>
</feature>
<dbReference type="InterPro" id="IPR000232">
    <property type="entry name" value="HSF_DNA-bd"/>
</dbReference>
<evidence type="ECO:0000259" key="6">
    <source>
        <dbReference type="SMART" id="SM00415"/>
    </source>
</evidence>
<evidence type="ECO:0000313" key="7">
    <source>
        <dbReference type="EMBL" id="CAD9323300.1"/>
    </source>
</evidence>
<dbReference type="SMART" id="SM00415">
    <property type="entry name" value="HSF"/>
    <property type="match status" value="1"/>
</dbReference>
<dbReference type="PANTHER" id="PTHR10015">
    <property type="entry name" value="HEAT SHOCK TRANSCRIPTION FACTOR"/>
    <property type="match status" value="1"/>
</dbReference>
<gene>
    <name evidence="7" type="ORF">OSIN01602_LOCUS2313</name>
</gene>
<feature type="region of interest" description="Disordered" evidence="5">
    <location>
        <begin position="366"/>
        <end position="406"/>
    </location>
</feature>
<comment type="similarity">
    <text evidence="4">Belongs to the HSF family.</text>
</comment>
<dbReference type="PANTHER" id="PTHR10015:SF206">
    <property type="entry name" value="HSF-TYPE DNA-BINDING DOMAIN-CONTAINING PROTEIN"/>
    <property type="match status" value="1"/>
</dbReference>
<dbReference type="FunFam" id="1.10.10.10:FF:000479">
    <property type="entry name" value="Predicted protein"/>
    <property type="match status" value="1"/>
</dbReference>
<dbReference type="InterPro" id="IPR036390">
    <property type="entry name" value="WH_DNA-bd_sf"/>
</dbReference>
<organism evidence="7">
    <name type="scientific">Trieres chinensis</name>
    <name type="common">Marine centric diatom</name>
    <name type="synonym">Odontella sinensis</name>
    <dbReference type="NCBI Taxonomy" id="1514140"/>
    <lineage>
        <taxon>Eukaryota</taxon>
        <taxon>Sar</taxon>
        <taxon>Stramenopiles</taxon>
        <taxon>Ochrophyta</taxon>
        <taxon>Bacillariophyta</taxon>
        <taxon>Mediophyceae</taxon>
        <taxon>Biddulphiophycidae</taxon>
        <taxon>Eupodiscales</taxon>
        <taxon>Parodontellaceae</taxon>
        <taxon>Trieres</taxon>
    </lineage>
</organism>
<proteinExistence type="inferred from homology"/>
<dbReference type="GO" id="GO:0003700">
    <property type="term" value="F:DNA-binding transcription factor activity"/>
    <property type="evidence" value="ECO:0007669"/>
    <property type="project" value="InterPro"/>
</dbReference>